<feature type="domain" description="Calcineurin-like phosphoesterase" evidence="5">
    <location>
        <begin position="134"/>
        <end position="343"/>
    </location>
</feature>
<accession>A0A2K3YTY4</accession>
<dbReference type="Proteomes" id="UP000242752">
    <property type="component" value="Unassembled WGS sequence"/>
</dbReference>
<dbReference type="PANTHER" id="PTHR11575:SF24">
    <property type="entry name" value="5'-NUCLEOTIDASE"/>
    <property type="match status" value="1"/>
</dbReference>
<dbReference type="OrthoDB" id="9775118at2"/>
<keyword evidence="4" id="KW-0472">Membrane</keyword>
<sequence>MRIRLFKHALKRRFQMKQTVFRWVAVFALILGFCGMVGFGTVQAETTDVSSTEPSQAMEMATATTEPAPTVNDQSAPADVVASETDVATEQPGDNTDEVATAEAQPEAVSEPAAEQDEATVSESPKATASTTHTILHTNDIHGRMIEENGRVIGMAKLKTLKEQQQPDLMVDAGDAFQGLPVSNLSKGEEMAKAMNEVGYDAMAIGNHEFDFGYDQLKKLEGILNFPLLSANVYKDGKLAFLPSTIVNKNGVNYGIIGVTTPETQTKTSPEGIVGVTFADPLETVTREMTKLNGQVDAFVILSHLGIDPSTQQKWRGDYLTQQLSAMTAYQHPIIVIDGHSHTVLEQGQTFGTDVLAQTGTALANVGKITFEKQDGKLSNAKASLINVKDVADLTPNAALKAQLDKANEAYLDATSEVIIPNNTVHFKGERDDVRTQETNLGDAIADAMEAYGQHGFSTPSDFAVTNSGGIRASITPGTVKLSDVITVLPFGNTIAQIKVSGENVLKAFEHSLSAPTQMVDGKTQFTANGGLLQISNGVRVYYDINKAPGQRVNEVQVLNKKTGQYEPLDLTRIYNVATNDFTASGGDGFDMFGGPREEGVSLDKVMADYLKTADLTQYDTTEPQRMIMGQPAKGEDTTTVPPATKPHGQQPTPQPATPGKVVPFPVPQQPAATGNNGAMTGGHAGTMAGSHVTTMPTTAAMSTVATQGTSATMNGYVADRHESGMLPATGGTPAGAVALGYVCVGAGLYVMRRRRAA</sequence>
<feature type="region of interest" description="Disordered" evidence="3">
    <location>
        <begin position="630"/>
        <end position="657"/>
    </location>
</feature>
<dbReference type="PANTHER" id="PTHR11575">
    <property type="entry name" value="5'-NUCLEOTIDASE-RELATED"/>
    <property type="match status" value="1"/>
</dbReference>
<evidence type="ECO:0000256" key="3">
    <source>
        <dbReference type="SAM" id="MobiDB-lite"/>
    </source>
</evidence>
<keyword evidence="1" id="KW-0732">Signal</keyword>
<dbReference type="PRINTS" id="PR01607">
    <property type="entry name" value="APYRASEFAMLY"/>
</dbReference>
<dbReference type="PROSITE" id="PS00786">
    <property type="entry name" value="5_NUCLEOTIDASE_2"/>
    <property type="match status" value="1"/>
</dbReference>
<organism evidence="7 8">
    <name type="scientific">Staphylococcus rostri</name>
    <dbReference type="NCBI Taxonomy" id="522262"/>
    <lineage>
        <taxon>Bacteria</taxon>
        <taxon>Bacillati</taxon>
        <taxon>Bacillota</taxon>
        <taxon>Bacilli</taxon>
        <taxon>Bacillales</taxon>
        <taxon>Staphylococcaceae</taxon>
        <taxon>Staphylococcus</taxon>
    </lineage>
</organism>
<proteinExistence type="inferred from homology"/>
<evidence type="ECO:0000259" key="5">
    <source>
        <dbReference type="Pfam" id="PF00149"/>
    </source>
</evidence>
<dbReference type="InterPro" id="IPR004843">
    <property type="entry name" value="Calcineurin-like_PHP"/>
</dbReference>
<evidence type="ECO:0000256" key="1">
    <source>
        <dbReference type="ARBA" id="ARBA00022729"/>
    </source>
</evidence>
<feature type="domain" description="5'-Nucleotidase C-terminal" evidence="6">
    <location>
        <begin position="427"/>
        <end position="594"/>
    </location>
</feature>
<dbReference type="InterPro" id="IPR006146">
    <property type="entry name" value="5'-Nucleotdase_CS"/>
</dbReference>
<keyword evidence="2" id="KW-0547">Nucleotide-binding</keyword>
<protein>
    <submittedName>
        <fullName evidence="7">Multifunctional 2',3'-cyclic-nucleotide 2'-phosphodiesterase/5'-nucleotidase/3'-nucleotidase</fullName>
    </submittedName>
</protein>
<dbReference type="EMBL" id="PPRF01000017">
    <property type="protein sequence ID" value="PNZ29069.1"/>
    <property type="molecule type" value="Genomic_DNA"/>
</dbReference>
<dbReference type="InterPro" id="IPR008334">
    <property type="entry name" value="5'-Nucleotdase_C"/>
</dbReference>
<evidence type="ECO:0000313" key="8">
    <source>
        <dbReference type="Proteomes" id="UP000242752"/>
    </source>
</evidence>
<dbReference type="GO" id="GO:0000166">
    <property type="term" value="F:nucleotide binding"/>
    <property type="evidence" value="ECO:0007669"/>
    <property type="project" value="UniProtKB-KW"/>
</dbReference>
<dbReference type="InterPro" id="IPR006179">
    <property type="entry name" value="5_nucleotidase/apyrase"/>
</dbReference>
<dbReference type="SUPFAM" id="SSF56300">
    <property type="entry name" value="Metallo-dependent phosphatases"/>
    <property type="match status" value="1"/>
</dbReference>
<keyword evidence="4" id="KW-0812">Transmembrane</keyword>
<feature type="transmembrane region" description="Helical" evidence="4">
    <location>
        <begin position="734"/>
        <end position="752"/>
    </location>
</feature>
<feature type="compositionally biased region" description="Polar residues" evidence="3">
    <location>
        <begin position="121"/>
        <end position="134"/>
    </location>
</feature>
<keyword evidence="8" id="KW-1185">Reference proteome</keyword>
<evidence type="ECO:0000313" key="7">
    <source>
        <dbReference type="EMBL" id="PNZ29069.1"/>
    </source>
</evidence>
<feature type="compositionally biased region" description="Low complexity" evidence="3">
    <location>
        <begin position="647"/>
        <end position="657"/>
    </location>
</feature>
<dbReference type="InterPro" id="IPR036907">
    <property type="entry name" value="5'-Nucleotdase_C_sf"/>
</dbReference>
<dbReference type="Gene3D" id="3.60.21.10">
    <property type="match status" value="1"/>
</dbReference>
<dbReference type="GO" id="GO:0009166">
    <property type="term" value="P:nucleotide catabolic process"/>
    <property type="evidence" value="ECO:0007669"/>
    <property type="project" value="InterPro"/>
</dbReference>
<name>A0A2K3YTY4_9STAP</name>
<dbReference type="SUPFAM" id="SSF55816">
    <property type="entry name" value="5'-nucleotidase (syn. UDP-sugar hydrolase), C-terminal domain"/>
    <property type="match status" value="1"/>
</dbReference>
<dbReference type="GO" id="GO:0008253">
    <property type="term" value="F:5'-nucleotidase activity"/>
    <property type="evidence" value="ECO:0007669"/>
    <property type="project" value="TreeGrafter"/>
</dbReference>
<reference evidence="7 8" key="1">
    <citation type="submission" date="2017-08" db="EMBL/GenBank/DDBJ databases">
        <title>Draft genome sequences of 64 type strains of genus Staph aureus.</title>
        <authorList>
            <person name="Cole K."/>
            <person name="Golubchik T."/>
            <person name="Russell J."/>
            <person name="Foster D."/>
            <person name="Llewelyn M."/>
            <person name="Wilson D."/>
            <person name="Crook D."/>
            <person name="Paul J."/>
        </authorList>
    </citation>
    <scope>NUCLEOTIDE SEQUENCE [LARGE SCALE GENOMIC DNA]</scope>
    <source>
        <strain evidence="7 8">DSM 21968</strain>
    </source>
</reference>
<evidence type="ECO:0000259" key="6">
    <source>
        <dbReference type="Pfam" id="PF02872"/>
    </source>
</evidence>
<keyword evidence="2" id="KW-0378">Hydrolase</keyword>
<comment type="similarity">
    <text evidence="2">Belongs to the 5'-nucleotidase family.</text>
</comment>
<gene>
    <name evidence="7" type="ORF">CD122_02760</name>
</gene>
<dbReference type="Pfam" id="PF00149">
    <property type="entry name" value="Metallophos"/>
    <property type="match status" value="1"/>
</dbReference>
<feature type="region of interest" description="Disordered" evidence="3">
    <location>
        <begin position="48"/>
        <end position="134"/>
    </location>
</feature>
<evidence type="ECO:0000256" key="2">
    <source>
        <dbReference type="RuleBase" id="RU362119"/>
    </source>
</evidence>
<keyword evidence="4" id="KW-1133">Transmembrane helix</keyword>
<evidence type="ECO:0000256" key="4">
    <source>
        <dbReference type="SAM" id="Phobius"/>
    </source>
</evidence>
<dbReference type="Pfam" id="PF02872">
    <property type="entry name" value="5_nucleotid_C"/>
    <property type="match status" value="1"/>
</dbReference>
<comment type="caution">
    <text evidence="7">The sequence shown here is derived from an EMBL/GenBank/DDBJ whole genome shotgun (WGS) entry which is preliminary data.</text>
</comment>
<feature type="compositionally biased region" description="Low complexity" evidence="3">
    <location>
        <begin position="57"/>
        <end position="70"/>
    </location>
</feature>
<dbReference type="InterPro" id="IPR029052">
    <property type="entry name" value="Metallo-depent_PP-like"/>
</dbReference>
<dbReference type="GO" id="GO:0030288">
    <property type="term" value="C:outer membrane-bounded periplasmic space"/>
    <property type="evidence" value="ECO:0007669"/>
    <property type="project" value="TreeGrafter"/>
</dbReference>
<dbReference type="GO" id="GO:0008768">
    <property type="term" value="F:UDP-sugar diphosphatase activity"/>
    <property type="evidence" value="ECO:0007669"/>
    <property type="project" value="TreeGrafter"/>
</dbReference>
<dbReference type="AlphaFoldDB" id="A0A2K3YTY4"/>
<dbReference type="Gene3D" id="3.90.780.10">
    <property type="entry name" value="5'-Nucleotidase, C-terminal domain"/>
    <property type="match status" value="1"/>
</dbReference>
<dbReference type="GO" id="GO:0046872">
    <property type="term" value="F:metal ion binding"/>
    <property type="evidence" value="ECO:0007669"/>
    <property type="project" value="InterPro"/>
</dbReference>